<dbReference type="InterPro" id="IPR013783">
    <property type="entry name" value="Ig-like_fold"/>
</dbReference>
<dbReference type="InterPro" id="IPR032312">
    <property type="entry name" value="LacZ_4"/>
</dbReference>
<dbReference type="Pfam" id="PF02836">
    <property type="entry name" value="Glyco_hydro_2_C"/>
    <property type="match status" value="1"/>
</dbReference>
<dbReference type="PANTHER" id="PTHR46323:SF2">
    <property type="entry name" value="BETA-GALACTOSIDASE"/>
    <property type="match status" value="1"/>
</dbReference>
<evidence type="ECO:0000259" key="11">
    <source>
        <dbReference type="SMART" id="SM01038"/>
    </source>
</evidence>
<keyword evidence="8" id="KW-0326">Glycosidase</keyword>
<dbReference type="PROSITE" id="PS00608">
    <property type="entry name" value="GLYCOSYL_HYDROL_F2_2"/>
    <property type="match status" value="1"/>
</dbReference>
<dbReference type="GO" id="GO:0009341">
    <property type="term" value="C:beta-galactosidase complex"/>
    <property type="evidence" value="ECO:0007669"/>
    <property type="project" value="InterPro"/>
</dbReference>
<dbReference type="Proteomes" id="UP000199072">
    <property type="component" value="Unassembled WGS sequence"/>
</dbReference>
<dbReference type="InterPro" id="IPR017853">
    <property type="entry name" value="GH"/>
</dbReference>
<evidence type="ECO:0000256" key="4">
    <source>
        <dbReference type="ARBA" id="ARBA00011245"/>
    </source>
</evidence>
<dbReference type="InterPro" id="IPR004199">
    <property type="entry name" value="B-gal_small/dom_5"/>
</dbReference>
<evidence type="ECO:0000256" key="9">
    <source>
        <dbReference type="ARBA" id="ARBA00032230"/>
    </source>
</evidence>
<dbReference type="Gene3D" id="3.20.20.80">
    <property type="entry name" value="Glycosidases"/>
    <property type="match status" value="1"/>
</dbReference>
<dbReference type="InterPro" id="IPR006102">
    <property type="entry name" value="Ig-like_GH2"/>
</dbReference>
<dbReference type="Gene3D" id="2.60.120.260">
    <property type="entry name" value="Galactose-binding domain-like"/>
    <property type="match status" value="1"/>
</dbReference>
<dbReference type="SUPFAM" id="SSF49303">
    <property type="entry name" value="beta-Galactosidase/glucuronidase domain"/>
    <property type="match status" value="2"/>
</dbReference>
<evidence type="ECO:0000256" key="5">
    <source>
        <dbReference type="ARBA" id="ARBA00012756"/>
    </source>
</evidence>
<dbReference type="InterPro" id="IPR011013">
    <property type="entry name" value="Gal_mutarotase_sf_dom"/>
</dbReference>
<evidence type="ECO:0000256" key="3">
    <source>
        <dbReference type="ARBA" id="ARBA00007401"/>
    </source>
</evidence>
<keyword evidence="6" id="KW-0378">Hydrolase</keyword>
<dbReference type="SMART" id="SM01038">
    <property type="entry name" value="Bgal_small_N"/>
    <property type="match status" value="1"/>
</dbReference>
<dbReference type="AlphaFoldDB" id="A0A1G6STX6"/>
<dbReference type="InterPro" id="IPR014718">
    <property type="entry name" value="GH-type_carb-bd"/>
</dbReference>
<evidence type="ECO:0000313" key="12">
    <source>
        <dbReference type="EMBL" id="SDD19565.1"/>
    </source>
</evidence>
<dbReference type="PANTHER" id="PTHR46323">
    <property type="entry name" value="BETA-GALACTOSIDASE"/>
    <property type="match status" value="1"/>
</dbReference>
<dbReference type="InterPro" id="IPR006101">
    <property type="entry name" value="Glyco_hydro_2"/>
</dbReference>
<dbReference type="Gene3D" id="2.70.98.10">
    <property type="match status" value="1"/>
</dbReference>
<dbReference type="Pfam" id="PF16353">
    <property type="entry name" value="LacZ_4"/>
    <property type="match status" value="1"/>
</dbReference>
<dbReference type="Pfam" id="PF02929">
    <property type="entry name" value="Bgal_small_N"/>
    <property type="match status" value="1"/>
</dbReference>
<dbReference type="InterPro" id="IPR050347">
    <property type="entry name" value="Bact_Beta-galactosidase"/>
</dbReference>
<dbReference type="EC" id="3.2.1.23" evidence="5"/>
<evidence type="ECO:0000256" key="6">
    <source>
        <dbReference type="ARBA" id="ARBA00022801"/>
    </source>
</evidence>
<dbReference type="GO" id="GO:0004565">
    <property type="term" value="F:beta-galactosidase activity"/>
    <property type="evidence" value="ECO:0007669"/>
    <property type="project" value="UniProtKB-EC"/>
</dbReference>
<evidence type="ECO:0000256" key="1">
    <source>
        <dbReference type="ARBA" id="ARBA00001412"/>
    </source>
</evidence>
<dbReference type="EMBL" id="FNAI01000001">
    <property type="protein sequence ID" value="SDD19565.1"/>
    <property type="molecule type" value="Genomic_DNA"/>
</dbReference>
<dbReference type="InterPro" id="IPR006103">
    <property type="entry name" value="Glyco_hydro_2_cat"/>
</dbReference>
<dbReference type="Pfam" id="PF00703">
    <property type="entry name" value="Glyco_hydro_2"/>
    <property type="match status" value="1"/>
</dbReference>
<dbReference type="RefSeq" id="WP_091142190.1">
    <property type="nucleotide sequence ID" value="NZ_FNAI01000001.1"/>
</dbReference>
<dbReference type="InterPro" id="IPR023232">
    <property type="entry name" value="Glyco_hydro_2_AS"/>
</dbReference>
<dbReference type="Gene3D" id="2.60.40.10">
    <property type="entry name" value="Immunoglobulins"/>
    <property type="match status" value="2"/>
</dbReference>
<dbReference type="InterPro" id="IPR008979">
    <property type="entry name" value="Galactose-bd-like_sf"/>
</dbReference>
<evidence type="ECO:0000313" key="13">
    <source>
        <dbReference type="Proteomes" id="UP000199072"/>
    </source>
</evidence>
<feature type="domain" description="Beta galactosidase small chain/" evidence="11">
    <location>
        <begin position="787"/>
        <end position="1062"/>
    </location>
</feature>
<dbReference type="OrthoDB" id="9801077at2"/>
<dbReference type="InterPro" id="IPR006104">
    <property type="entry name" value="Glyco_hydro_2_N"/>
</dbReference>
<keyword evidence="7" id="KW-0106">Calcium</keyword>
<dbReference type="PRINTS" id="PR00132">
    <property type="entry name" value="GLHYDRLASE2"/>
</dbReference>
<dbReference type="STRING" id="1391627.SAMN05216464_10125"/>
<comment type="similarity">
    <text evidence="3">Belongs to the glycosyl hydrolase 2 family.</text>
</comment>
<comment type="subunit">
    <text evidence="4">Monomer.</text>
</comment>
<organism evidence="12 13">
    <name type="scientific">Mucilaginibacter pineti</name>
    <dbReference type="NCBI Taxonomy" id="1391627"/>
    <lineage>
        <taxon>Bacteria</taxon>
        <taxon>Pseudomonadati</taxon>
        <taxon>Bacteroidota</taxon>
        <taxon>Sphingobacteriia</taxon>
        <taxon>Sphingobacteriales</taxon>
        <taxon>Sphingobacteriaceae</taxon>
        <taxon>Mucilaginibacter</taxon>
    </lineage>
</organism>
<comment type="catalytic activity">
    <reaction evidence="1">
        <text>Hydrolysis of terminal non-reducing beta-D-galactose residues in beta-D-galactosides.</text>
        <dbReference type="EC" id="3.2.1.23"/>
    </reaction>
</comment>
<protein>
    <recommendedName>
        <fullName evidence="5">beta-galactosidase</fullName>
        <ecNumber evidence="5">3.2.1.23</ecNumber>
    </recommendedName>
    <alternativeName>
        <fullName evidence="9">Lactase</fullName>
    </alternativeName>
</protein>
<comment type="cofactor">
    <cofactor evidence="2">
        <name>Ca(2+)</name>
        <dbReference type="ChEBI" id="CHEBI:29108"/>
    </cofactor>
</comment>
<dbReference type="SUPFAM" id="SSF49785">
    <property type="entry name" value="Galactose-binding domain-like"/>
    <property type="match status" value="1"/>
</dbReference>
<feature type="chain" id="PRO_5011585655" description="beta-galactosidase" evidence="10">
    <location>
        <begin position="24"/>
        <end position="1064"/>
    </location>
</feature>
<evidence type="ECO:0000256" key="7">
    <source>
        <dbReference type="ARBA" id="ARBA00022837"/>
    </source>
</evidence>
<dbReference type="SUPFAM" id="SSF51445">
    <property type="entry name" value="(Trans)glycosidases"/>
    <property type="match status" value="1"/>
</dbReference>
<feature type="signal peptide" evidence="10">
    <location>
        <begin position="1"/>
        <end position="23"/>
    </location>
</feature>
<evidence type="ECO:0000256" key="10">
    <source>
        <dbReference type="SAM" id="SignalP"/>
    </source>
</evidence>
<evidence type="ECO:0000256" key="2">
    <source>
        <dbReference type="ARBA" id="ARBA00001913"/>
    </source>
</evidence>
<accession>A0A1G6STX6</accession>
<name>A0A1G6STX6_9SPHI</name>
<dbReference type="SUPFAM" id="SSF74650">
    <property type="entry name" value="Galactose mutarotase-like"/>
    <property type="match status" value="1"/>
</dbReference>
<dbReference type="InterPro" id="IPR036156">
    <property type="entry name" value="Beta-gal/glucu_dom_sf"/>
</dbReference>
<gene>
    <name evidence="12" type="ORF">SAMN05216464_10125</name>
</gene>
<dbReference type="GO" id="GO:0005990">
    <property type="term" value="P:lactose catabolic process"/>
    <property type="evidence" value="ECO:0007669"/>
    <property type="project" value="TreeGrafter"/>
</dbReference>
<dbReference type="GO" id="GO:0030246">
    <property type="term" value="F:carbohydrate binding"/>
    <property type="evidence" value="ECO:0007669"/>
    <property type="project" value="InterPro"/>
</dbReference>
<evidence type="ECO:0000256" key="8">
    <source>
        <dbReference type="ARBA" id="ARBA00023295"/>
    </source>
</evidence>
<proteinExistence type="inferred from homology"/>
<keyword evidence="13" id="KW-1185">Reference proteome</keyword>
<reference evidence="12 13" key="1">
    <citation type="submission" date="2016-10" db="EMBL/GenBank/DDBJ databases">
        <authorList>
            <person name="de Groot N.N."/>
        </authorList>
    </citation>
    <scope>NUCLEOTIDE SEQUENCE [LARGE SCALE GENOMIC DNA]</scope>
    <source>
        <strain evidence="12 13">47C3B</strain>
    </source>
</reference>
<dbReference type="Pfam" id="PF02837">
    <property type="entry name" value="Glyco_hydro_2_N"/>
    <property type="match status" value="1"/>
</dbReference>
<sequence length="1064" mass="120180">MTNFSLKRKIVPLLLFIAFICHTKAGFAFQQKETGLSKNDTAFVPKEIEDPENIGINKEASHATLMPYGSLNEALAGNRHASTFSKSLNGLWKFNWVDWPQKRPVNFYKTDYDVSGWKDIKVPSNWQVEGYGTPYYSNFTYIFQKDFPRVMSTPPEKYTAYTERNPVGSYRRDFTLPATWSGRRIFITFDGVDAGFFIWVNGKKVGYSVNSRNAAEFDLTKYVKPGKNTLAVEVYRFTTGSYLEDQDMWRLSGIFRNVTLWSSPQEHIRDYFVKTNLDKQYKDADVAVSAKVKNYGTATVKARVLDIALYNGLVPVPGAVTQKAIPALKPGEEVEVNASFHVSNPQKWTAETPKLYTTVIAIKDGAEAVETLSSRTGFRNIEIKGRLFLVNGVPIKLKGVNRHENWPNDGHAVTEAQMISDILLIKQANCNHVRTCHYSDDPRWYELCDQYGIYLVAEANLESHGAWDEFNEEPRIKAALIDRNVANVENFKNHPSVIIWSLGNECGSGGSNFRAILKVIKGIDSTRPTHYQGFGIGKNNPADMDSEMYTDVENLERHANDATLTKPFYLCEYAHAMFNSMGSVDIYNDLFDKYPQLLGGAIWEWQDQGIYNNRDPKHPITAFGGGFGEYPNDQYFIHKGVVFSDRSLKPHYPELKHAYQWISIHAKDLKSGVVNIKNRYQFINLNGLTSKWEVTENGTTISSGNLVLSEIKPGGEKDVTIPYHITPKPGAEYFLRVSFALSTDKLWAKKGFEVASQQLELPVAIPAVKQPLTGGALTLADDKDVIKVKGTGFKLEFDKAKGTFTKMENSTGNILRENGGPMLHLWRAPHRKDDMWAYDDYWVKYGLREIKWVTDAVNTKQLSANEVEIKVSLTGTGKKDFVVHHQVVYTINSNGAINADNNVSFSGDDKIVFGRLGVRLFLDKDLTKFDYFGRGPMENYADRKQGFDVGHYFSTVNQQLTPYEKPMDCGNHEDVRWANLSTDKGLGLGIKQGTDLFQVTALPYSDEEMENVEYKIDLPKSKGTVLCISHKTLGVGSWGCGPRPLEQYRVYAKPTSFNYVINLK</sequence>
<keyword evidence="10" id="KW-0732">Signal</keyword>